<protein>
    <submittedName>
        <fullName evidence="1">Uncharacterized protein</fullName>
    </submittedName>
</protein>
<dbReference type="PATRIC" id="fig|81408.3.peg.3505"/>
<accession>A0A150LTI3</accession>
<sequence>MGYIEELRALVGHRPVILVGALAIIKNEKMKYCCKSADNRMDIGDFLAD</sequence>
<organism evidence="1 2">
    <name type="scientific">Saccharococcus caldoxylosilyticus</name>
    <dbReference type="NCBI Taxonomy" id="81408"/>
    <lineage>
        <taxon>Bacteria</taxon>
        <taxon>Bacillati</taxon>
        <taxon>Bacillota</taxon>
        <taxon>Bacilli</taxon>
        <taxon>Bacillales</taxon>
        <taxon>Anoxybacillaceae</taxon>
        <taxon>Saccharococcus</taxon>
    </lineage>
</organism>
<dbReference type="EMBL" id="LQYS01000040">
    <property type="protein sequence ID" value="KYD15289.1"/>
    <property type="molecule type" value="Genomic_DNA"/>
</dbReference>
<dbReference type="STRING" id="81408.B4119_3064"/>
<dbReference type="Proteomes" id="UP000075455">
    <property type="component" value="Unassembled WGS sequence"/>
</dbReference>
<name>A0A150LTI3_9BACL</name>
<comment type="caution">
    <text evidence="1">The sequence shown here is derived from an EMBL/GenBank/DDBJ whole genome shotgun (WGS) entry which is preliminary data.</text>
</comment>
<reference evidence="1 2" key="1">
    <citation type="submission" date="2016-01" db="EMBL/GenBank/DDBJ databases">
        <title>Draft Genome Sequences of Seven Thermophilic Sporeformers Isolated from Foods.</title>
        <authorList>
            <person name="Berendsen E.M."/>
            <person name="Wells-Bennik M.H."/>
            <person name="Krawcyk A.O."/>
            <person name="De Jong A."/>
            <person name="Holsappel S."/>
            <person name="Eijlander R.T."/>
            <person name="Kuipers O.P."/>
        </authorList>
    </citation>
    <scope>NUCLEOTIDE SEQUENCE [LARGE SCALE GENOMIC DNA]</scope>
    <source>
        <strain evidence="1 2">B4119</strain>
    </source>
</reference>
<gene>
    <name evidence="1" type="ORF">B4119_3064</name>
</gene>
<dbReference type="AlphaFoldDB" id="A0A150LTI3"/>
<evidence type="ECO:0000313" key="2">
    <source>
        <dbReference type="Proteomes" id="UP000075455"/>
    </source>
</evidence>
<proteinExistence type="predicted"/>
<evidence type="ECO:0000313" key="1">
    <source>
        <dbReference type="EMBL" id="KYD15289.1"/>
    </source>
</evidence>